<name>A0A8J8P5J9_HALGN</name>
<keyword evidence="2" id="KW-1185">Reference proteome</keyword>
<evidence type="ECO:0000313" key="1">
    <source>
        <dbReference type="EMBL" id="TNV86304.1"/>
    </source>
</evidence>
<reference evidence="1" key="1">
    <citation type="submission" date="2019-06" db="EMBL/GenBank/DDBJ databases">
        <authorList>
            <person name="Zheng W."/>
        </authorList>
    </citation>
    <scope>NUCLEOTIDE SEQUENCE</scope>
    <source>
        <strain evidence="1">QDHG01</strain>
    </source>
</reference>
<organism evidence="1 2">
    <name type="scientific">Halteria grandinella</name>
    <dbReference type="NCBI Taxonomy" id="5974"/>
    <lineage>
        <taxon>Eukaryota</taxon>
        <taxon>Sar</taxon>
        <taxon>Alveolata</taxon>
        <taxon>Ciliophora</taxon>
        <taxon>Intramacronucleata</taxon>
        <taxon>Spirotrichea</taxon>
        <taxon>Stichotrichia</taxon>
        <taxon>Sporadotrichida</taxon>
        <taxon>Halteriidae</taxon>
        <taxon>Halteria</taxon>
    </lineage>
</organism>
<sequence length="116" mass="13116">MHITPLSNPIAKLACRKSQGKSLIAFKIYLLFRQYQISLSYYVLVVYNWVEPFANGNAYQTQVFAPSKKVVLSQTWLSVYRNSSLRLALVNSNIFLATQNSNCTSCIPSRTSIAMD</sequence>
<proteinExistence type="predicted"/>
<dbReference type="AlphaFoldDB" id="A0A8J8P5J9"/>
<evidence type="ECO:0000313" key="2">
    <source>
        <dbReference type="Proteomes" id="UP000785679"/>
    </source>
</evidence>
<comment type="caution">
    <text evidence="1">The sequence shown here is derived from an EMBL/GenBank/DDBJ whole genome shotgun (WGS) entry which is preliminary data.</text>
</comment>
<protein>
    <submittedName>
        <fullName evidence="1">Uncharacterized protein</fullName>
    </submittedName>
</protein>
<dbReference type="Proteomes" id="UP000785679">
    <property type="component" value="Unassembled WGS sequence"/>
</dbReference>
<gene>
    <name evidence="1" type="ORF">FGO68_gene17517</name>
</gene>
<accession>A0A8J8P5J9</accession>
<dbReference type="EMBL" id="RRYP01001174">
    <property type="protein sequence ID" value="TNV86304.1"/>
    <property type="molecule type" value="Genomic_DNA"/>
</dbReference>